<dbReference type="OrthoDB" id="688307at2759"/>
<dbReference type="PANTHER" id="PTHR45969:SF69">
    <property type="entry name" value="FINGER DOMAIN PROTEIN, PUTATIVE (AFU_ORTHOLOGUE AFUA_3G12190)-RELATED"/>
    <property type="match status" value="1"/>
</dbReference>
<evidence type="ECO:0000313" key="8">
    <source>
        <dbReference type="Proteomes" id="UP000036987"/>
    </source>
</evidence>
<accession>A0A0K9PDK0</accession>
<proteinExistence type="predicted"/>
<dbReference type="Gene3D" id="3.30.40.10">
    <property type="entry name" value="Zinc/RING finger domain, C3HC4 (zinc finger)"/>
    <property type="match status" value="1"/>
</dbReference>
<evidence type="ECO:0000256" key="4">
    <source>
        <dbReference type="PROSITE-ProRule" id="PRU00175"/>
    </source>
</evidence>
<dbReference type="GO" id="GO:0008270">
    <property type="term" value="F:zinc ion binding"/>
    <property type="evidence" value="ECO:0007669"/>
    <property type="project" value="UniProtKB-KW"/>
</dbReference>
<name>A0A0K9PDK0_ZOSMR</name>
<evidence type="ECO:0000256" key="5">
    <source>
        <dbReference type="SAM" id="MobiDB-lite"/>
    </source>
</evidence>
<dbReference type="PANTHER" id="PTHR45969">
    <property type="entry name" value="RING ZINC FINGER PROTEIN-RELATED"/>
    <property type="match status" value="1"/>
</dbReference>
<dbReference type="Pfam" id="PF13639">
    <property type="entry name" value="zf-RING_2"/>
    <property type="match status" value="1"/>
</dbReference>
<evidence type="ECO:0000256" key="1">
    <source>
        <dbReference type="ARBA" id="ARBA00022723"/>
    </source>
</evidence>
<dbReference type="SUPFAM" id="SSF57850">
    <property type="entry name" value="RING/U-box"/>
    <property type="match status" value="1"/>
</dbReference>
<sequence length="246" mass="28952">MEGAMDSNMGISPIEDSRQRKVTKKSSKNFWIVNRLGPMLICTERYVVVEFVTAQRNLQFMDGSRWLHIHIAHSQKVILKMLPLSLFVHSIESSINAIHCVIEEEQRLLPYLYMHLGLVLEPLGLFIFIEVNRIICDERVGILDLRFENEFYTLYQLIDDNYKKDCFKSLVWRNRNNEDNIQDMCMVCLQEFEDDDGELHQIKPCNHVFHHGCITRWFSNRFLCPICKMRPSSKSLSFIGHLIVPE</sequence>
<dbReference type="PROSITE" id="PS50089">
    <property type="entry name" value="ZF_RING_2"/>
    <property type="match status" value="1"/>
</dbReference>
<dbReference type="STRING" id="29655.A0A0K9PDK0"/>
<dbReference type="AlphaFoldDB" id="A0A0K9PDK0"/>
<evidence type="ECO:0000256" key="3">
    <source>
        <dbReference type="ARBA" id="ARBA00022833"/>
    </source>
</evidence>
<dbReference type="InterPro" id="IPR001841">
    <property type="entry name" value="Znf_RING"/>
</dbReference>
<evidence type="ECO:0000313" key="7">
    <source>
        <dbReference type="EMBL" id="KMZ66322.1"/>
    </source>
</evidence>
<evidence type="ECO:0000256" key="2">
    <source>
        <dbReference type="ARBA" id="ARBA00022771"/>
    </source>
</evidence>
<dbReference type="SMART" id="SM00184">
    <property type="entry name" value="RING"/>
    <property type="match status" value="1"/>
</dbReference>
<keyword evidence="3" id="KW-0862">Zinc</keyword>
<reference evidence="8" key="1">
    <citation type="journal article" date="2016" name="Nature">
        <title>The genome of the seagrass Zostera marina reveals angiosperm adaptation to the sea.</title>
        <authorList>
            <person name="Olsen J.L."/>
            <person name="Rouze P."/>
            <person name="Verhelst B."/>
            <person name="Lin Y.-C."/>
            <person name="Bayer T."/>
            <person name="Collen J."/>
            <person name="Dattolo E."/>
            <person name="De Paoli E."/>
            <person name="Dittami S."/>
            <person name="Maumus F."/>
            <person name="Michel G."/>
            <person name="Kersting A."/>
            <person name="Lauritano C."/>
            <person name="Lohaus R."/>
            <person name="Toepel M."/>
            <person name="Tonon T."/>
            <person name="Vanneste K."/>
            <person name="Amirebrahimi M."/>
            <person name="Brakel J."/>
            <person name="Bostroem C."/>
            <person name="Chovatia M."/>
            <person name="Grimwood J."/>
            <person name="Jenkins J.W."/>
            <person name="Jueterbock A."/>
            <person name="Mraz A."/>
            <person name="Stam W.T."/>
            <person name="Tice H."/>
            <person name="Bornberg-Bauer E."/>
            <person name="Green P.J."/>
            <person name="Pearson G.A."/>
            <person name="Procaccini G."/>
            <person name="Duarte C.M."/>
            <person name="Schmutz J."/>
            <person name="Reusch T.B.H."/>
            <person name="Van de Peer Y."/>
        </authorList>
    </citation>
    <scope>NUCLEOTIDE SEQUENCE [LARGE SCALE GENOMIC DNA]</scope>
    <source>
        <strain evidence="8">cv. Finnish</strain>
    </source>
</reference>
<organism evidence="7 8">
    <name type="scientific">Zostera marina</name>
    <name type="common">Eelgrass</name>
    <dbReference type="NCBI Taxonomy" id="29655"/>
    <lineage>
        <taxon>Eukaryota</taxon>
        <taxon>Viridiplantae</taxon>
        <taxon>Streptophyta</taxon>
        <taxon>Embryophyta</taxon>
        <taxon>Tracheophyta</taxon>
        <taxon>Spermatophyta</taxon>
        <taxon>Magnoliopsida</taxon>
        <taxon>Liliopsida</taxon>
        <taxon>Zosteraceae</taxon>
        <taxon>Zostera</taxon>
    </lineage>
</organism>
<evidence type="ECO:0000259" key="6">
    <source>
        <dbReference type="PROSITE" id="PS50089"/>
    </source>
</evidence>
<protein>
    <submittedName>
        <fullName evidence="7">E3 ubiquitin-protein ligase, ATL family</fullName>
    </submittedName>
</protein>
<keyword evidence="8" id="KW-1185">Reference proteome</keyword>
<dbReference type="EMBL" id="LFYR01000981">
    <property type="protein sequence ID" value="KMZ66322.1"/>
    <property type="molecule type" value="Genomic_DNA"/>
</dbReference>
<keyword evidence="2 4" id="KW-0863">Zinc-finger</keyword>
<dbReference type="GO" id="GO:0016020">
    <property type="term" value="C:membrane"/>
    <property type="evidence" value="ECO:0000318"/>
    <property type="project" value="GO_Central"/>
</dbReference>
<dbReference type="GO" id="GO:0006511">
    <property type="term" value="P:ubiquitin-dependent protein catabolic process"/>
    <property type="evidence" value="ECO:0000318"/>
    <property type="project" value="GO_Central"/>
</dbReference>
<dbReference type="GO" id="GO:0061630">
    <property type="term" value="F:ubiquitin protein ligase activity"/>
    <property type="evidence" value="ECO:0000318"/>
    <property type="project" value="GO_Central"/>
</dbReference>
<gene>
    <name evidence="7" type="ORF">ZOSMA_2G03380</name>
</gene>
<comment type="caution">
    <text evidence="7">The sequence shown here is derived from an EMBL/GenBank/DDBJ whole genome shotgun (WGS) entry which is preliminary data.</text>
</comment>
<feature type="region of interest" description="Disordered" evidence="5">
    <location>
        <begin position="1"/>
        <end position="20"/>
    </location>
</feature>
<feature type="domain" description="RING-type" evidence="6">
    <location>
        <begin position="185"/>
        <end position="228"/>
    </location>
</feature>
<dbReference type="InterPro" id="IPR013083">
    <property type="entry name" value="Znf_RING/FYVE/PHD"/>
</dbReference>
<dbReference type="Proteomes" id="UP000036987">
    <property type="component" value="Unassembled WGS sequence"/>
</dbReference>
<keyword evidence="1" id="KW-0479">Metal-binding</keyword>